<dbReference type="GO" id="GO:0016788">
    <property type="term" value="F:hydrolase activity, acting on ester bonds"/>
    <property type="evidence" value="ECO:0007669"/>
    <property type="project" value="InterPro"/>
</dbReference>
<dbReference type="Gene3D" id="3.40.50.1110">
    <property type="entry name" value="SGNH hydrolase"/>
    <property type="match status" value="1"/>
</dbReference>
<evidence type="ECO:0008006" key="5">
    <source>
        <dbReference type="Google" id="ProtNLM"/>
    </source>
</evidence>
<evidence type="ECO:0000256" key="2">
    <source>
        <dbReference type="SAM" id="SignalP"/>
    </source>
</evidence>
<feature type="signal peptide" evidence="2">
    <location>
        <begin position="1"/>
        <end position="20"/>
    </location>
</feature>
<keyword evidence="4" id="KW-1185">Reference proteome</keyword>
<keyword evidence="2" id="KW-0732">Signal</keyword>
<dbReference type="InterPro" id="IPR051058">
    <property type="entry name" value="GDSL_Est/Lipase"/>
</dbReference>
<evidence type="ECO:0000313" key="3">
    <source>
        <dbReference type="EMBL" id="KAH7305576.1"/>
    </source>
</evidence>
<protein>
    <recommendedName>
        <fullName evidence="5">SGNH hydrolase-type esterase domain-containing protein</fullName>
    </recommendedName>
</protein>
<dbReference type="SUPFAM" id="SSF52266">
    <property type="entry name" value="SGNH hydrolase"/>
    <property type="match status" value="1"/>
</dbReference>
<dbReference type="EMBL" id="JAGPNK010000018">
    <property type="protein sequence ID" value="KAH7305576.1"/>
    <property type="molecule type" value="Genomic_DNA"/>
</dbReference>
<organism evidence="3 4">
    <name type="scientific">Stachybotrys elegans</name>
    <dbReference type="NCBI Taxonomy" id="80388"/>
    <lineage>
        <taxon>Eukaryota</taxon>
        <taxon>Fungi</taxon>
        <taxon>Dikarya</taxon>
        <taxon>Ascomycota</taxon>
        <taxon>Pezizomycotina</taxon>
        <taxon>Sordariomycetes</taxon>
        <taxon>Hypocreomycetidae</taxon>
        <taxon>Hypocreales</taxon>
        <taxon>Stachybotryaceae</taxon>
        <taxon>Stachybotrys</taxon>
    </lineage>
</organism>
<gene>
    <name evidence="3" type="ORF">B0I35DRAFT_492983</name>
</gene>
<keyword evidence="1" id="KW-0378">Hydrolase</keyword>
<name>A0A8K0SGD3_9HYPO</name>
<evidence type="ECO:0000313" key="4">
    <source>
        <dbReference type="Proteomes" id="UP000813444"/>
    </source>
</evidence>
<dbReference type="AlphaFoldDB" id="A0A8K0SGD3"/>
<feature type="chain" id="PRO_5035440720" description="SGNH hydrolase-type esterase domain-containing protein" evidence="2">
    <location>
        <begin position="21"/>
        <end position="366"/>
    </location>
</feature>
<proteinExistence type="predicted"/>
<sequence>MRSLSLSLLALAATLSPVHATRRWRDKVSHAVFFGDSFTDQSRSHSIDNGTYPGRYYETIYPPDDPAANGRVAWPRYFGLQTGLPYENYAVGGAVCSHELTPGFTVPAVSGGQLAWFVQYHVLANATHNQPPKLDIRGSETLAIVWIGTNDLGAHSLLAPNPREGSSFWPNAPPLSPAVPPIAPGNDNATTMLDLVDCQLGSLWKLWDYGVRNFLVLSTIPLHLTPLYSITDEPTIYWPEPHDGASWHRQMFQNANSLNDLMRVSIRDAQKEMSRKGGRIEFFDTYKFFQELYISPQNYFNGTAPVNVTGHCRQCPNATWTMCGIGDCTWEERDSFMWWDELHPSEQTGRLLAKEIAKKLDGTSVY</sequence>
<dbReference type="Proteomes" id="UP000813444">
    <property type="component" value="Unassembled WGS sequence"/>
</dbReference>
<comment type="caution">
    <text evidence="3">The sequence shown here is derived from an EMBL/GenBank/DDBJ whole genome shotgun (WGS) entry which is preliminary data.</text>
</comment>
<evidence type="ECO:0000256" key="1">
    <source>
        <dbReference type="ARBA" id="ARBA00022801"/>
    </source>
</evidence>
<dbReference type="InterPro" id="IPR036514">
    <property type="entry name" value="SGNH_hydro_sf"/>
</dbReference>
<accession>A0A8K0SGD3</accession>
<dbReference type="OrthoDB" id="1600564at2759"/>
<dbReference type="PANTHER" id="PTHR45648:SF22">
    <property type="entry name" value="GDSL LIPASE_ACYLHYDROLASE FAMILY PROTEIN (AFU_ORTHOLOGUE AFUA_4G14700)"/>
    <property type="match status" value="1"/>
</dbReference>
<dbReference type="InterPro" id="IPR001087">
    <property type="entry name" value="GDSL"/>
</dbReference>
<dbReference type="Pfam" id="PF00657">
    <property type="entry name" value="Lipase_GDSL"/>
    <property type="match status" value="1"/>
</dbReference>
<reference evidence="3" key="1">
    <citation type="journal article" date="2021" name="Nat. Commun.">
        <title>Genetic determinants of endophytism in the Arabidopsis root mycobiome.</title>
        <authorList>
            <person name="Mesny F."/>
            <person name="Miyauchi S."/>
            <person name="Thiergart T."/>
            <person name="Pickel B."/>
            <person name="Atanasova L."/>
            <person name="Karlsson M."/>
            <person name="Huettel B."/>
            <person name="Barry K.W."/>
            <person name="Haridas S."/>
            <person name="Chen C."/>
            <person name="Bauer D."/>
            <person name="Andreopoulos W."/>
            <person name="Pangilinan J."/>
            <person name="LaButti K."/>
            <person name="Riley R."/>
            <person name="Lipzen A."/>
            <person name="Clum A."/>
            <person name="Drula E."/>
            <person name="Henrissat B."/>
            <person name="Kohler A."/>
            <person name="Grigoriev I.V."/>
            <person name="Martin F.M."/>
            <person name="Hacquard S."/>
        </authorList>
    </citation>
    <scope>NUCLEOTIDE SEQUENCE</scope>
    <source>
        <strain evidence="3">MPI-CAGE-CH-0235</strain>
    </source>
</reference>
<dbReference type="PANTHER" id="PTHR45648">
    <property type="entry name" value="GDSL LIPASE/ACYLHYDROLASE FAMILY PROTEIN (AFU_ORTHOLOGUE AFUA_4G14700)"/>
    <property type="match status" value="1"/>
</dbReference>